<evidence type="ECO:0000256" key="6">
    <source>
        <dbReference type="ARBA" id="ARBA00022723"/>
    </source>
</evidence>
<evidence type="ECO:0000256" key="1">
    <source>
        <dbReference type="ARBA" id="ARBA00001946"/>
    </source>
</evidence>
<keyword evidence="7" id="KW-0460">Magnesium</keyword>
<comment type="similarity">
    <text evidence="3">Belongs to the FPP/GGPP synthase family.</text>
</comment>
<sequence>VAYSLYSKWASVDTSSHLNPTSTGPFVPKKFVVRCHTNSNYSSLSTTMSSDLKSNFMQVYDSIKFDLLHDPSFEFDDDSSQWVERMIDYNVLGGKMIRGLGVVESYQLLKTEKLTDDEIFLASVLGWCIEWLQAYLLVHDDIIDDSYTRRGHSCWFRLPEVGMVAVNDGLILRSQIPMILKNHFNKKAYYVNLLDLFSEVEFKTISGQMIDATTKLVGEKNLSKYSMSTYHRIVQYKSSYYSLYLPVACALLMLGENLDDHVQMNDVLVEMGIYGQMQNDYHDTFGDPNEVCKVGSDIENSTCSWLIAKALQLANEEQKKLLCENYGTKDPARVAKVIDFYHALNLKGVYEDFENKTHKELIKSIETLPSKRIQEVLKSLLGKMIRGLGVVESYQLLKTEKLTDDEIFLASVLGWCIEWLQAYLLVHDDIIDDSYTRRGHSCWFRLPEVRILMHTRVEDVGMVAVNDGLILRSQIPMILKKHFNKKAYYVNLLDLFSKVEFQTISCQMIDATTNLVGEKNLSKYSTFTYHRIVQYKSSYYSLYLPVACALLMLGENLDDHVQMNDVLVEMGIYGQMQNDYHDTFGDPNEVCKVGSDIENSTCSWLIAKALQLANKEQKKLLCENYGTKDPARVAKVIELYDALNLKGVYEDFENKTHKELIKSIETLPSKRIQEVLKSLLGAKRGAFATEKANNQREGSRLSRTLVKLDSQSEAL</sequence>
<keyword evidence="4" id="KW-0963">Cytoplasm</keyword>
<evidence type="ECO:0000313" key="11">
    <source>
        <dbReference type="EMBL" id="KAI7758382.1"/>
    </source>
</evidence>
<dbReference type="SFLD" id="SFLDS00005">
    <property type="entry name" value="Isoprenoid_Synthase_Type_I"/>
    <property type="match status" value="1"/>
</dbReference>
<feature type="non-terminal residue" evidence="11">
    <location>
        <position position="1"/>
    </location>
</feature>
<dbReference type="Pfam" id="PF00348">
    <property type="entry name" value="polyprenyl_synt"/>
    <property type="match status" value="2"/>
</dbReference>
<dbReference type="AlphaFoldDB" id="A0AAD5GWJ6"/>
<evidence type="ECO:0000256" key="7">
    <source>
        <dbReference type="ARBA" id="ARBA00022842"/>
    </source>
</evidence>
<reference evidence="11" key="1">
    <citation type="submission" date="2022-06" db="EMBL/GenBank/DDBJ databases">
        <title>Uncovering the hologenomic basis of an extraordinary plant invasion.</title>
        <authorList>
            <person name="Bieker V.C."/>
            <person name="Martin M.D."/>
            <person name="Gilbert T."/>
            <person name="Hodgins K."/>
            <person name="Battlay P."/>
            <person name="Petersen B."/>
            <person name="Wilson J."/>
        </authorList>
    </citation>
    <scope>NUCLEOTIDE SEQUENCE</scope>
    <source>
        <strain evidence="11">AA19_3_7</strain>
        <tissue evidence="11">Leaf</tissue>
    </source>
</reference>
<dbReference type="InterPro" id="IPR000092">
    <property type="entry name" value="Polyprenyl_synt"/>
</dbReference>
<feature type="non-terminal residue" evidence="11">
    <location>
        <position position="715"/>
    </location>
</feature>
<evidence type="ECO:0000256" key="4">
    <source>
        <dbReference type="ARBA" id="ARBA00022490"/>
    </source>
</evidence>
<dbReference type="FunFam" id="1.10.600.10:FF:000008">
    <property type="entry name" value="Farnesyl pyrophosphate synthase"/>
    <property type="match status" value="1"/>
</dbReference>
<keyword evidence="12" id="KW-1185">Reference proteome</keyword>
<evidence type="ECO:0000256" key="5">
    <source>
        <dbReference type="ARBA" id="ARBA00022679"/>
    </source>
</evidence>
<dbReference type="GO" id="GO:0005737">
    <property type="term" value="C:cytoplasm"/>
    <property type="evidence" value="ECO:0007669"/>
    <property type="project" value="UniProtKB-SubCell"/>
</dbReference>
<dbReference type="SUPFAM" id="SSF48576">
    <property type="entry name" value="Terpenoid synthases"/>
    <property type="match status" value="2"/>
</dbReference>
<dbReference type="CDD" id="cd00685">
    <property type="entry name" value="Trans_IPPS_HT"/>
    <property type="match status" value="1"/>
</dbReference>
<comment type="caution">
    <text evidence="11">The sequence shown here is derived from an EMBL/GenBank/DDBJ whole genome shotgun (WGS) entry which is preliminary data.</text>
</comment>
<dbReference type="PROSITE" id="PS00723">
    <property type="entry name" value="POLYPRENYL_SYNTHASE_1"/>
    <property type="match status" value="2"/>
</dbReference>
<dbReference type="PANTHER" id="PTHR11525">
    <property type="entry name" value="FARNESYL-PYROPHOSPHATE SYNTHETASE"/>
    <property type="match status" value="1"/>
</dbReference>
<dbReference type="EMBL" id="JAMZMK010000004">
    <property type="protein sequence ID" value="KAI7758382.1"/>
    <property type="molecule type" value="Genomic_DNA"/>
</dbReference>
<evidence type="ECO:0000256" key="3">
    <source>
        <dbReference type="ARBA" id="ARBA00006706"/>
    </source>
</evidence>
<dbReference type="InterPro" id="IPR033749">
    <property type="entry name" value="Polyprenyl_synt_CS"/>
</dbReference>
<dbReference type="InterPro" id="IPR008949">
    <property type="entry name" value="Isoprenoid_synthase_dom_sf"/>
</dbReference>
<keyword evidence="6" id="KW-0479">Metal-binding</keyword>
<dbReference type="GO" id="GO:0004337">
    <property type="term" value="F:(2E,6E)-farnesyl diphosphate synthase activity"/>
    <property type="evidence" value="ECO:0007669"/>
    <property type="project" value="UniProtKB-EC"/>
</dbReference>
<dbReference type="Gene3D" id="1.10.600.10">
    <property type="entry name" value="Farnesyl Diphosphate Synthase"/>
    <property type="match status" value="2"/>
</dbReference>
<comment type="catalytic activity">
    <reaction evidence="9">
        <text>isopentenyl diphosphate + dimethylallyl diphosphate = (2E)-geranyl diphosphate + diphosphate</text>
        <dbReference type="Rhea" id="RHEA:22408"/>
        <dbReference type="ChEBI" id="CHEBI:33019"/>
        <dbReference type="ChEBI" id="CHEBI:57623"/>
        <dbReference type="ChEBI" id="CHEBI:58057"/>
        <dbReference type="ChEBI" id="CHEBI:128769"/>
        <dbReference type="EC" id="2.5.1.1"/>
    </reaction>
</comment>
<evidence type="ECO:0000256" key="9">
    <source>
        <dbReference type="ARBA" id="ARBA00049291"/>
    </source>
</evidence>
<evidence type="ECO:0000256" key="2">
    <source>
        <dbReference type="ARBA" id="ARBA00004496"/>
    </source>
</evidence>
<evidence type="ECO:0008006" key="13">
    <source>
        <dbReference type="Google" id="ProtNLM"/>
    </source>
</evidence>
<evidence type="ECO:0000256" key="8">
    <source>
        <dbReference type="ARBA" id="ARBA00023229"/>
    </source>
</evidence>
<dbReference type="Proteomes" id="UP001206925">
    <property type="component" value="Unassembled WGS sequence"/>
</dbReference>
<dbReference type="GO" id="GO:0004161">
    <property type="term" value="F:dimethylallyltranstransferase activity"/>
    <property type="evidence" value="ECO:0007669"/>
    <property type="project" value="UniProtKB-EC"/>
</dbReference>
<protein>
    <recommendedName>
        <fullName evidence="13">Farnesyl pyrophosphate synthase</fullName>
    </recommendedName>
</protein>
<organism evidence="11 12">
    <name type="scientific">Ambrosia artemisiifolia</name>
    <name type="common">Common ragweed</name>
    <dbReference type="NCBI Taxonomy" id="4212"/>
    <lineage>
        <taxon>Eukaryota</taxon>
        <taxon>Viridiplantae</taxon>
        <taxon>Streptophyta</taxon>
        <taxon>Embryophyta</taxon>
        <taxon>Tracheophyta</taxon>
        <taxon>Spermatophyta</taxon>
        <taxon>Magnoliopsida</taxon>
        <taxon>eudicotyledons</taxon>
        <taxon>Gunneridae</taxon>
        <taxon>Pentapetalae</taxon>
        <taxon>asterids</taxon>
        <taxon>campanulids</taxon>
        <taxon>Asterales</taxon>
        <taxon>Asteraceae</taxon>
        <taxon>Asteroideae</taxon>
        <taxon>Heliantheae alliance</taxon>
        <taxon>Heliantheae</taxon>
        <taxon>Ambrosia</taxon>
    </lineage>
</organism>
<comment type="subcellular location">
    <subcellularLocation>
        <location evidence="2">Cytoplasm</location>
    </subcellularLocation>
</comment>
<dbReference type="GO" id="GO:0045337">
    <property type="term" value="P:farnesyl diphosphate biosynthetic process"/>
    <property type="evidence" value="ECO:0007669"/>
    <property type="project" value="TreeGrafter"/>
</dbReference>
<dbReference type="GO" id="GO:0046872">
    <property type="term" value="F:metal ion binding"/>
    <property type="evidence" value="ECO:0007669"/>
    <property type="project" value="UniProtKB-KW"/>
</dbReference>
<dbReference type="PANTHER" id="PTHR11525:SF0">
    <property type="entry name" value="FARNESYL PYROPHOSPHATE SYNTHASE"/>
    <property type="match status" value="1"/>
</dbReference>
<keyword evidence="8" id="KW-0414">Isoprene biosynthesis</keyword>
<comment type="catalytic activity">
    <reaction evidence="10">
        <text>isopentenyl diphosphate + (2E)-geranyl diphosphate = (2E,6E)-farnesyl diphosphate + diphosphate</text>
        <dbReference type="Rhea" id="RHEA:19361"/>
        <dbReference type="ChEBI" id="CHEBI:33019"/>
        <dbReference type="ChEBI" id="CHEBI:58057"/>
        <dbReference type="ChEBI" id="CHEBI:128769"/>
        <dbReference type="ChEBI" id="CHEBI:175763"/>
        <dbReference type="EC" id="2.5.1.10"/>
    </reaction>
</comment>
<dbReference type="SFLD" id="SFLDG01017">
    <property type="entry name" value="Polyprenyl_Transferase_Like"/>
    <property type="match status" value="1"/>
</dbReference>
<accession>A0AAD5GWJ6</accession>
<evidence type="ECO:0000313" key="12">
    <source>
        <dbReference type="Proteomes" id="UP001206925"/>
    </source>
</evidence>
<proteinExistence type="inferred from homology"/>
<evidence type="ECO:0000256" key="10">
    <source>
        <dbReference type="ARBA" id="ARBA00049399"/>
    </source>
</evidence>
<dbReference type="InterPro" id="IPR039702">
    <property type="entry name" value="FPS1-like"/>
</dbReference>
<gene>
    <name evidence="11" type="ORF">M8C21_001933</name>
</gene>
<keyword evidence="5" id="KW-0808">Transferase</keyword>
<name>A0AAD5GWJ6_AMBAR</name>
<comment type="cofactor">
    <cofactor evidence="1">
        <name>Mg(2+)</name>
        <dbReference type="ChEBI" id="CHEBI:18420"/>
    </cofactor>
</comment>